<dbReference type="EMBL" id="JYNY01000654">
    <property type="protein sequence ID" value="KJJ83154.1"/>
    <property type="molecule type" value="Genomic_DNA"/>
</dbReference>
<dbReference type="Proteomes" id="UP000033428">
    <property type="component" value="Unassembled WGS sequence"/>
</dbReference>
<comment type="caution">
    <text evidence="1">The sequence shown here is derived from an EMBL/GenBank/DDBJ whole genome shotgun (WGS) entry which is preliminary data.</text>
</comment>
<name>A0A0F0CMC3_9BACT</name>
<protein>
    <submittedName>
        <fullName evidence="1">Magnetosome protein MamM</fullName>
    </submittedName>
</protein>
<feature type="non-terminal residue" evidence="1">
    <location>
        <position position="71"/>
    </location>
</feature>
<gene>
    <name evidence="1" type="ORF">OMAG_002978</name>
</gene>
<organism evidence="1 2">
    <name type="scientific">Candidatus Omnitrophus magneticus</name>
    <dbReference type="NCBI Taxonomy" id="1609969"/>
    <lineage>
        <taxon>Bacteria</taxon>
        <taxon>Pseudomonadati</taxon>
        <taxon>Candidatus Omnitrophota</taxon>
        <taxon>Candidatus Omnitrophus</taxon>
    </lineage>
</organism>
<evidence type="ECO:0000313" key="2">
    <source>
        <dbReference type="Proteomes" id="UP000033428"/>
    </source>
</evidence>
<proteinExistence type="predicted"/>
<reference evidence="1 2" key="1">
    <citation type="submission" date="2015-02" db="EMBL/GenBank/DDBJ databases">
        <title>Single-cell genomics of uncultivated deep-branching MTB reveals a conserved set of magnetosome genes.</title>
        <authorList>
            <person name="Kolinko S."/>
            <person name="Richter M."/>
            <person name="Glockner F.O."/>
            <person name="Brachmann A."/>
            <person name="Schuler D."/>
        </authorList>
    </citation>
    <scope>NUCLEOTIDE SEQUENCE [LARGE SCALE GENOMIC DNA]</scope>
    <source>
        <strain evidence="1">SKK-01</strain>
    </source>
</reference>
<keyword evidence="2" id="KW-1185">Reference proteome</keyword>
<evidence type="ECO:0000313" key="1">
    <source>
        <dbReference type="EMBL" id="KJJ83154.1"/>
    </source>
</evidence>
<accession>A0A0F0CMC3</accession>
<dbReference type="AlphaFoldDB" id="A0A0F0CMC3"/>
<sequence>MAILGTKYGLVFLDPLVAVIETIDLMRLSVVMLNDSVKGMMDYTVSPARINQITSLASLVPGVQKITMLKA</sequence>